<keyword evidence="1" id="KW-0812">Transmembrane</keyword>
<feature type="transmembrane region" description="Helical" evidence="1">
    <location>
        <begin position="12"/>
        <end position="37"/>
    </location>
</feature>
<organism evidence="2 3">
    <name type="scientific">Hymenobacter wooponensis</name>
    <dbReference type="NCBI Taxonomy" id="1525360"/>
    <lineage>
        <taxon>Bacteria</taxon>
        <taxon>Pseudomonadati</taxon>
        <taxon>Bacteroidota</taxon>
        <taxon>Cytophagia</taxon>
        <taxon>Cytophagales</taxon>
        <taxon>Hymenobacteraceae</taxon>
        <taxon>Hymenobacter</taxon>
    </lineage>
</organism>
<evidence type="ECO:0000313" key="3">
    <source>
        <dbReference type="Proteomes" id="UP000298284"/>
    </source>
</evidence>
<dbReference type="EMBL" id="SRKZ01000003">
    <property type="protein sequence ID" value="TGD80287.1"/>
    <property type="molecule type" value="Genomic_DNA"/>
</dbReference>
<proteinExistence type="predicted"/>
<dbReference type="AlphaFoldDB" id="A0A4Z0MM12"/>
<evidence type="ECO:0000256" key="1">
    <source>
        <dbReference type="SAM" id="Phobius"/>
    </source>
</evidence>
<comment type="caution">
    <text evidence="2">The sequence shown here is derived from an EMBL/GenBank/DDBJ whole genome shotgun (WGS) entry which is preliminary data.</text>
</comment>
<protein>
    <submittedName>
        <fullName evidence="2">Uncharacterized protein</fullName>
    </submittedName>
</protein>
<dbReference type="RefSeq" id="WP_135530442.1">
    <property type="nucleotide sequence ID" value="NZ_SRKZ01000003.1"/>
</dbReference>
<keyword evidence="1" id="KW-0472">Membrane</keyword>
<name>A0A4Z0MM12_9BACT</name>
<reference evidence="2 3" key="1">
    <citation type="submission" date="2019-04" db="EMBL/GenBank/DDBJ databases">
        <authorList>
            <person name="Feng G."/>
            <person name="Zhang J."/>
            <person name="Zhu H."/>
        </authorList>
    </citation>
    <scope>NUCLEOTIDE SEQUENCE [LARGE SCALE GENOMIC DNA]</scope>
    <source>
        <strain evidence="2 3">JCM 19491</strain>
    </source>
</reference>
<gene>
    <name evidence="2" type="ORF">EU557_10605</name>
</gene>
<sequence>MLTSLLLLLGDISGSSLLLVMTGILTLPVLVLLYAFWRWSRRHKPKVAVEEHSNAREFEQQKQRVLR</sequence>
<accession>A0A4Z0MM12</accession>
<evidence type="ECO:0000313" key="2">
    <source>
        <dbReference type="EMBL" id="TGD80287.1"/>
    </source>
</evidence>
<dbReference type="Proteomes" id="UP000298284">
    <property type="component" value="Unassembled WGS sequence"/>
</dbReference>
<keyword evidence="1" id="KW-1133">Transmembrane helix</keyword>
<keyword evidence="3" id="KW-1185">Reference proteome</keyword>